<gene>
    <name evidence="2" type="primary">Acey_s0042.g614</name>
    <name evidence="2" type="synonym">Acey-F23F1.2</name>
    <name evidence="2" type="ORF">Y032_0042g614</name>
</gene>
<dbReference type="EMBL" id="JARK01001378">
    <property type="protein sequence ID" value="EYC13940.1"/>
    <property type="molecule type" value="Genomic_DNA"/>
</dbReference>
<keyword evidence="1" id="KW-0732">Signal</keyword>
<accession>A0A016UFK1</accession>
<dbReference type="OrthoDB" id="293868at2759"/>
<feature type="signal peptide" evidence="1">
    <location>
        <begin position="1"/>
        <end position="15"/>
    </location>
</feature>
<comment type="caution">
    <text evidence="2">The sequence shown here is derived from an EMBL/GenBank/DDBJ whole genome shotgun (WGS) entry which is preliminary data.</text>
</comment>
<dbReference type="Proteomes" id="UP000024635">
    <property type="component" value="Unassembled WGS sequence"/>
</dbReference>
<name>A0A016UFK1_9BILA</name>
<proteinExistence type="predicted"/>
<sequence>MKVFLLAALCCICYGAPLPVPLEEEFNLPGFNAKQENHGEDFWSSLENIEITQGERVDITQTYPSLTKASTPLPWVISIMHGELGYC</sequence>
<keyword evidence="3" id="KW-1185">Reference proteome</keyword>
<dbReference type="AlphaFoldDB" id="A0A016UFK1"/>
<feature type="chain" id="PRO_5012926610" evidence="1">
    <location>
        <begin position="16"/>
        <end position="87"/>
    </location>
</feature>
<evidence type="ECO:0000313" key="2">
    <source>
        <dbReference type="EMBL" id="EYC13940.1"/>
    </source>
</evidence>
<organism evidence="2 3">
    <name type="scientific">Ancylostoma ceylanicum</name>
    <dbReference type="NCBI Taxonomy" id="53326"/>
    <lineage>
        <taxon>Eukaryota</taxon>
        <taxon>Metazoa</taxon>
        <taxon>Ecdysozoa</taxon>
        <taxon>Nematoda</taxon>
        <taxon>Chromadorea</taxon>
        <taxon>Rhabditida</taxon>
        <taxon>Rhabditina</taxon>
        <taxon>Rhabditomorpha</taxon>
        <taxon>Strongyloidea</taxon>
        <taxon>Ancylostomatidae</taxon>
        <taxon>Ancylostomatinae</taxon>
        <taxon>Ancylostoma</taxon>
    </lineage>
</organism>
<protein>
    <submittedName>
        <fullName evidence="2">Uncharacterized protein</fullName>
    </submittedName>
</protein>
<reference evidence="3" key="1">
    <citation type="journal article" date="2015" name="Nat. Genet.">
        <title>The genome and transcriptome of the zoonotic hookworm Ancylostoma ceylanicum identify infection-specific gene families.</title>
        <authorList>
            <person name="Schwarz E.M."/>
            <person name="Hu Y."/>
            <person name="Antoshechkin I."/>
            <person name="Miller M.M."/>
            <person name="Sternberg P.W."/>
            <person name="Aroian R.V."/>
        </authorList>
    </citation>
    <scope>NUCLEOTIDE SEQUENCE</scope>
    <source>
        <strain evidence="3">HY135</strain>
    </source>
</reference>
<evidence type="ECO:0000313" key="3">
    <source>
        <dbReference type="Proteomes" id="UP000024635"/>
    </source>
</evidence>
<evidence type="ECO:0000256" key="1">
    <source>
        <dbReference type="SAM" id="SignalP"/>
    </source>
</evidence>